<evidence type="ECO:0000256" key="3">
    <source>
        <dbReference type="ARBA" id="ARBA00022692"/>
    </source>
</evidence>
<feature type="transmembrane region" description="Helical" evidence="7">
    <location>
        <begin position="6"/>
        <end position="22"/>
    </location>
</feature>
<dbReference type="eggNOG" id="COG4591">
    <property type="taxonomic scope" value="Bacteria"/>
</dbReference>
<dbReference type="GO" id="GO:0022857">
    <property type="term" value="F:transmembrane transporter activity"/>
    <property type="evidence" value="ECO:0007669"/>
    <property type="project" value="TreeGrafter"/>
</dbReference>
<feature type="transmembrane region" description="Helical" evidence="7">
    <location>
        <begin position="370"/>
        <end position="392"/>
    </location>
</feature>
<evidence type="ECO:0000256" key="2">
    <source>
        <dbReference type="ARBA" id="ARBA00022475"/>
    </source>
</evidence>
<feature type="transmembrane region" description="Helical" evidence="7">
    <location>
        <begin position="854"/>
        <end position="879"/>
    </location>
</feature>
<feature type="transmembrane region" description="Helical" evidence="7">
    <location>
        <begin position="475"/>
        <end position="497"/>
    </location>
</feature>
<comment type="similarity">
    <text evidence="6">Belongs to the ABC-4 integral membrane protein family.</text>
</comment>
<evidence type="ECO:0000313" key="10">
    <source>
        <dbReference type="EMBL" id="ACR79162.1"/>
    </source>
</evidence>
<keyword evidence="5 7" id="KW-0472">Membrane</keyword>
<keyword evidence="3 7" id="KW-0812">Transmembrane</keyword>
<dbReference type="GO" id="GO:0005886">
    <property type="term" value="C:plasma membrane"/>
    <property type="evidence" value="ECO:0007669"/>
    <property type="project" value="UniProtKB-SubCell"/>
</dbReference>
<feature type="domain" description="ABC3 transporter permease C-terminal" evidence="8">
    <location>
        <begin position="320"/>
        <end position="458"/>
    </location>
</feature>
<dbReference type="InterPro" id="IPR025857">
    <property type="entry name" value="MacB_PCD"/>
</dbReference>
<evidence type="ECO:0000256" key="6">
    <source>
        <dbReference type="ARBA" id="ARBA00038076"/>
    </source>
</evidence>
<reference evidence="10 11" key="2">
    <citation type="journal article" date="2011" name="J. Bacteriol.">
        <title>Genome Sequence of Kosmotoga olearia Strain TBF 19.5.1, a Thermophilic Bacterium with a Wide Growth Temperature Range, Isolated from the Troll B Oil Platform in the North Sea.</title>
        <authorList>
            <person name="Swithers K.S."/>
            <person name="Dipippo J.L."/>
            <person name="Bruce D.C."/>
            <person name="Detter C."/>
            <person name="Tapia R."/>
            <person name="Han S."/>
            <person name="Goodwin L.A."/>
            <person name="Han J."/>
            <person name="Woyke T."/>
            <person name="Pitluck S."/>
            <person name="Pennacchio L."/>
            <person name="Nolan M."/>
            <person name="Mikhailova N."/>
            <person name="Land M.L."/>
            <person name="Nesbo C.L."/>
            <person name="Gogarten J.P."/>
            <person name="Noll K.M."/>
        </authorList>
    </citation>
    <scope>NUCLEOTIDE SEQUENCE [LARGE SCALE GENOMIC DNA]</scope>
    <source>
        <strain evidence="11">ATCC BAA-1733 / DSM 21960 / TBF 19.5.1</strain>
    </source>
</reference>
<comment type="subcellular location">
    <subcellularLocation>
        <location evidence="1">Cell membrane</location>
        <topology evidence="1">Multi-pass membrane protein</topology>
    </subcellularLocation>
</comment>
<feature type="transmembrane region" description="Helical" evidence="7">
    <location>
        <begin position="885"/>
        <end position="906"/>
    </location>
</feature>
<feature type="transmembrane region" description="Helical" evidence="7">
    <location>
        <begin position="526"/>
        <end position="547"/>
    </location>
</feature>
<evidence type="ECO:0000256" key="5">
    <source>
        <dbReference type="ARBA" id="ARBA00023136"/>
    </source>
</evidence>
<evidence type="ECO:0000259" key="8">
    <source>
        <dbReference type="Pfam" id="PF02687"/>
    </source>
</evidence>
<accession>C5CE54</accession>
<dbReference type="InterPro" id="IPR050250">
    <property type="entry name" value="Macrolide_Exporter_MacB"/>
</dbReference>
<keyword evidence="2" id="KW-1003">Cell membrane</keyword>
<feature type="domain" description="MacB-like periplasmic core" evidence="9">
    <location>
        <begin position="43"/>
        <end position="267"/>
    </location>
</feature>
<dbReference type="KEGG" id="kol:Kole_0439"/>
<feature type="domain" description="ABC3 transporter permease C-terminal" evidence="8">
    <location>
        <begin position="884"/>
        <end position="1000"/>
    </location>
</feature>
<sequence>MLIKTLTFAVIFGSSWVILSMLRNRIILKISFKNIFRRKAEALLIIAGSLIGTALIVGSMSMNDSFQKFLYSRVEEQLGEIDEVITLRQINGTAPPFFTLNDVSDLIKRLKHSEYVDEVLPILRKEVSCGSIGTVRSLEPGAAANANLIGVDFAQLSQFGYAKGVFDTNIPEELDGDIPVVINETLAEKLNLGEGDVFEILPDPSYKLLVWLKLPKVRVYKIVEGKGIVNYSGTNLSNDTGKLFLSIENARKILGIKVPDSYNEILVSNTGDYLSGEKFSSRIEEIVRVWDKDKKFEVAKVKSEAIEAASGNNIGLVFFALSFFAIIAGILLLSNIYMMLAQERKSELGTLRALGYTRSKTSKVIVYEGFLYSLLSSIVGLPVGVGISYFILSKFVNLFTDLSTMVPTERAGQALNTFQSSFTFYVKPQTLFYGFFLGLIIPMMVVLWTGRRISRMNIVNAIRGIPEEITQRTKYLFKVFVVFSLFAGVVIVMSGYLSGSGTAFLSGTTLLLLLFPYVLNIRDKRLIESITSVAVIVLVMFSDYIPFITEESATSVPLIITKGFSILFSGILLVVYNLKTFEIVLSRLFHGTGKKAAVLKISTAFPARNRTRTGLTIAMYALVIYIITLVSILPYSQEQNLKRSKDTMFIGFDCAVFSTIGNLNLKASELSEMKQVTTAVELSRLNIIVNKQAQTESYRADLYIFDDGFITKAEFKLNDIEVIPELKKKFNSSTDLWNYLKEHPTDIVVSKSALPGLTPGDIIEIFTDSTPVFSRPPRHSEIGTKITETGKKILEARVVATLPENDINFFNGLFLYHGNLSLSDETDGSKIILMNVAGSSKEEKKSNFYTLKKLLGANIFIFYVDDMIELITTAISGIIDILRSFLYFGMIVGIVGVSILMFKALYERKRLIGMLKAIGFTKKMVFDAFMIETSFIVILGILLGFTTGTLTSIEIFNSVLSGSMEMSVPWGYMAILSIIFYVISLISTIIPSYLASKLTPAEALRYFE</sequence>
<evidence type="ECO:0000313" key="11">
    <source>
        <dbReference type="Proteomes" id="UP000002382"/>
    </source>
</evidence>
<dbReference type="RefSeq" id="WP_012744949.1">
    <property type="nucleotide sequence ID" value="NC_012785.1"/>
</dbReference>
<feature type="transmembrane region" description="Helical" evidence="7">
    <location>
        <begin position="559"/>
        <end position="578"/>
    </location>
</feature>
<dbReference type="OrthoDB" id="39370at2"/>
<dbReference type="Pfam" id="PF02687">
    <property type="entry name" value="FtsX"/>
    <property type="match status" value="2"/>
</dbReference>
<dbReference type="HOGENOM" id="CLU_302251_0_0_0"/>
<dbReference type="STRING" id="521045.Kole_0439"/>
<gene>
    <name evidence="10" type="ordered locus">Kole_0439</name>
</gene>
<feature type="transmembrane region" description="Helical" evidence="7">
    <location>
        <begin position="316"/>
        <end position="338"/>
    </location>
</feature>
<dbReference type="Pfam" id="PF12704">
    <property type="entry name" value="MacB_PCD"/>
    <property type="match status" value="1"/>
</dbReference>
<dbReference type="eggNOG" id="COG0577">
    <property type="taxonomic scope" value="Bacteria"/>
</dbReference>
<feature type="transmembrane region" description="Helical" evidence="7">
    <location>
        <begin position="617"/>
        <end position="635"/>
    </location>
</feature>
<dbReference type="EMBL" id="CP001634">
    <property type="protein sequence ID" value="ACR79162.1"/>
    <property type="molecule type" value="Genomic_DNA"/>
</dbReference>
<proteinExistence type="inferred from homology"/>
<dbReference type="PANTHER" id="PTHR30572:SF4">
    <property type="entry name" value="ABC TRANSPORTER PERMEASE YTRF"/>
    <property type="match status" value="1"/>
</dbReference>
<dbReference type="PANTHER" id="PTHR30572">
    <property type="entry name" value="MEMBRANE COMPONENT OF TRANSPORTER-RELATED"/>
    <property type="match status" value="1"/>
</dbReference>
<dbReference type="InterPro" id="IPR003838">
    <property type="entry name" value="ABC3_permease_C"/>
</dbReference>
<feature type="transmembrane region" description="Helical" evidence="7">
    <location>
        <begin position="926"/>
        <end position="950"/>
    </location>
</feature>
<evidence type="ECO:0000256" key="7">
    <source>
        <dbReference type="SAM" id="Phobius"/>
    </source>
</evidence>
<evidence type="ECO:0008006" key="12">
    <source>
        <dbReference type="Google" id="ProtNLM"/>
    </source>
</evidence>
<protein>
    <recommendedName>
        <fullName evidence="12">ABC3 transporter permease protein domain-containing protein</fullName>
    </recommendedName>
</protein>
<organism evidence="10 11">
    <name type="scientific">Kosmotoga olearia (strain ATCC BAA-1733 / DSM 21960 / TBF 19.5.1)</name>
    <dbReference type="NCBI Taxonomy" id="521045"/>
    <lineage>
        <taxon>Bacteria</taxon>
        <taxon>Thermotogati</taxon>
        <taxon>Thermotogota</taxon>
        <taxon>Thermotogae</taxon>
        <taxon>Kosmotogales</taxon>
        <taxon>Kosmotogaceae</taxon>
        <taxon>Kosmotoga</taxon>
    </lineage>
</organism>
<dbReference type="Proteomes" id="UP000002382">
    <property type="component" value="Chromosome"/>
</dbReference>
<keyword evidence="4 7" id="KW-1133">Transmembrane helix</keyword>
<feature type="transmembrane region" description="Helical" evidence="7">
    <location>
        <begin position="647"/>
        <end position="665"/>
    </location>
</feature>
<evidence type="ECO:0000259" key="9">
    <source>
        <dbReference type="Pfam" id="PF12704"/>
    </source>
</evidence>
<reference evidence="10 11" key="1">
    <citation type="submission" date="2009-06" db="EMBL/GenBank/DDBJ databases">
        <title>Complete sequence of Thermotogales bacterium TBF 19.5.1.</title>
        <authorList>
            <consortium name="US DOE Joint Genome Institute"/>
            <person name="Lucas S."/>
            <person name="Copeland A."/>
            <person name="Lapidus A."/>
            <person name="Glavina del Rio T."/>
            <person name="Tice H."/>
            <person name="Bruce D."/>
            <person name="Goodwin L."/>
            <person name="Pitluck S."/>
            <person name="Chertkov O."/>
            <person name="Brettin T."/>
            <person name="Detter J.C."/>
            <person name="Han C."/>
            <person name="Schmutz J."/>
            <person name="Larimer F."/>
            <person name="Land M."/>
            <person name="Hauser L."/>
            <person name="Kyrpides N."/>
            <person name="Ovchinnikova G."/>
            <person name="Noll K."/>
        </authorList>
    </citation>
    <scope>NUCLEOTIDE SEQUENCE [LARGE SCALE GENOMIC DNA]</scope>
    <source>
        <strain evidence="11">ATCC BAA-1733 / DSM 21960 / TBF 19.5.1</strain>
    </source>
</reference>
<evidence type="ECO:0000256" key="1">
    <source>
        <dbReference type="ARBA" id="ARBA00004651"/>
    </source>
</evidence>
<feature type="transmembrane region" description="Helical" evidence="7">
    <location>
        <begin position="42"/>
        <end position="62"/>
    </location>
</feature>
<keyword evidence="11" id="KW-1185">Reference proteome</keyword>
<dbReference type="AlphaFoldDB" id="C5CE54"/>
<feature type="transmembrane region" description="Helical" evidence="7">
    <location>
        <begin position="503"/>
        <end position="519"/>
    </location>
</feature>
<name>C5CE54_KOSOT</name>
<evidence type="ECO:0000256" key="4">
    <source>
        <dbReference type="ARBA" id="ARBA00022989"/>
    </source>
</evidence>
<feature type="transmembrane region" description="Helical" evidence="7">
    <location>
        <begin position="430"/>
        <end position="448"/>
    </location>
</feature>
<feature type="transmembrane region" description="Helical" evidence="7">
    <location>
        <begin position="970"/>
        <end position="995"/>
    </location>
</feature>